<protein>
    <submittedName>
        <fullName evidence="1">Uncharacterized protein</fullName>
    </submittedName>
</protein>
<keyword evidence="2" id="KW-1185">Reference proteome</keyword>
<dbReference type="AlphaFoldDB" id="A0A3P3D7B1"/>
<evidence type="ECO:0000313" key="2">
    <source>
        <dbReference type="Proteomes" id="UP000282125"/>
    </source>
</evidence>
<gene>
    <name evidence="1" type="ORF">EG244_17735</name>
</gene>
<evidence type="ECO:0000313" key="1">
    <source>
        <dbReference type="EMBL" id="RRH70051.1"/>
    </source>
</evidence>
<dbReference type="OrthoDB" id="9856315at2"/>
<reference evidence="1 2" key="1">
    <citation type="submission" date="2018-11" db="EMBL/GenBank/DDBJ databases">
        <title>Gemmobacter sp. nov., YIM 102744-1 draft genome.</title>
        <authorList>
            <person name="Li G."/>
            <person name="Jiang Y."/>
        </authorList>
    </citation>
    <scope>NUCLEOTIDE SEQUENCE [LARGE SCALE GENOMIC DNA]</scope>
    <source>
        <strain evidence="1 2">YIM 102744-1</strain>
    </source>
</reference>
<accession>A0A3P3D7B1</accession>
<comment type="caution">
    <text evidence="1">The sequence shown here is derived from an EMBL/GenBank/DDBJ whole genome shotgun (WGS) entry which is preliminary data.</text>
</comment>
<dbReference type="RefSeq" id="WP_124966512.1">
    <property type="nucleotide sequence ID" value="NZ_RRAZ01000038.1"/>
</dbReference>
<name>A0A3P3D7B1_9RHOB</name>
<organism evidence="1 2">
    <name type="scientific">Falsigemmobacter faecalis</name>
    <dbReference type="NCBI Taxonomy" id="2488730"/>
    <lineage>
        <taxon>Bacteria</taxon>
        <taxon>Pseudomonadati</taxon>
        <taxon>Pseudomonadota</taxon>
        <taxon>Alphaproteobacteria</taxon>
        <taxon>Rhodobacterales</taxon>
        <taxon>Paracoccaceae</taxon>
        <taxon>Falsigemmobacter</taxon>
    </lineage>
</organism>
<dbReference type="Proteomes" id="UP000282125">
    <property type="component" value="Unassembled WGS sequence"/>
</dbReference>
<proteinExistence type="predicted"/>
<sequence>MAIKTDTEHAQTLCTCDRCGTLSVTASADGRAPKGWGTGQLWIDVTLSRQTHVALCFCEDCFAAVLDAPALTLQVAAGED</sequence>
<dbReference type="EMBL" id="RRAZ01000038">
    <property type="protein sequence ID" value="RRH70051.1"/>
    <property type="molecule type" value="Genomic_DNA"/>
</dbReference>